<comment type="similarity">
    <text evidence="1 2">Belongs to the small heat shock protein (HSP20) family.</text>
</comment>
<evidence type="ECO:0000256" key="2">
    <source>
        <dbReference type="RuleBase" id="RU003616"/>
    </source>
</evidence>
<name>A0ABN2BJN9_9ACTN</name>
<organism evidence="5 6">
    <name type="scientific">Nocardioides humi</name>
    <dbReference type="NCBI Taxonomy" id="449461"/>
    <lineage>
        <taxon>Bacteria</taxon>
        <taxon>Bacillati</taxon>
        <taxon>Actinomycetota</taxon>
        <taxon>Actinomycetes</taxon>
        <taxon>Propionibacteriales</taxon>
        <taxon>Nocardioidaceae</taxon>
        <taxon>Nocardioides</taxon>
    </lineage>
</organism>
<feature type="region of interest" description="Disordered" evidence="3">
    <location>
        <begin position="139"/>
        <end position="161"/>
    </location>
</feature>
<evidence type="ECO:0000256" key="1">
    <source>
        <dbReference type="PROSITE-ProRule" id="PRU00285"/>
    </source>
</evidence>
<accession>A0ABN2BJN9</accession>
<dbReference type="InterPro" id="IPR008978">
    <property type="entry name" value="HSP20-like_chaperone"/>
</dbReference>
<dbReference type="CDD" id="cd06464">
    <property type="entry name" value="ACD_sHsps-like"/>
    <property type="match status" value="1"/>
</dbReference>
<dbReference type="EMBL" id="BAAAOR010000039">
    <property type="protein sequence ID" value="GAA1542400.1"/>
    <property type="molecule type" value="Genomic_DNA"/>
</dbReference>
<reference evidence="5 6" key="1">
    <citation type="journal article" date="2019" name="Int. J. Syst. Evol. Microbiol.">
        <title>The Global Catalogue of Microorganisms (GCM) 10K type strain sequencing project: providing services to taxonomists for standard genome sequencing and annotation.</title>
        <authorList>
            <consortium name="The Broad Institute Genomics Platform"/>
            <consortium name="The Broad Institute Genome Sequencing Center for Infectious Disease"/>
            <person name="Wu L."/>
            <person name="Ma J."/>
        </authorList>
    </citation>
    <scope>NUCLEOTIDE SEQUENCE [LARGE SCALE GENOMIC DNA]</scope>
    <source>
        <strain evidence="5 6">JCM 14942</strain>
    </source>
</reference>
<sequence>MSVMPREHRALLGLEGPWSGGLQDVALSDRLRDLFAGSGLLDWAFDGGTRLIRIEEFTDGDTSVIRAELPGIDPDKDVEITVDDGVLRIRASREERAEEDRADGYRSEFHYGTLVRSFRLPEDVSADDVHATYQDGILEVRVPTPPPPASAAPQKIAVDRG</sequence>
<keyword evidence="6" id="KW-1185">Reference proteome</keyword>
<evidence type="ECO:0000256" key="3">
    <source>
        <dbReference type="SAM" id="MobiDB-lite"/>
    </source>
</evidence>
<gene>
    <name evidence="5" type="ORF">GCM10009788_51240</name>
</gene>
<feature type="domain" description="SHSP" evidence="4">
    <location>
        <begin position="45"/>
        <end position="159"/>
    </location>
</feature>
<protein>
    <submittedName>
        <fullName evidence="5">Hsp20/alpha crystallin family protein</fullName>
    </submittedName>
</protein>
<dbReference type="InterPro" id="IPR002068">
    <property type="entry name" value="A-crystallin/Hsp20_dom"/>
</dbReference>
<dbReference type="PROSITE" id="PS01031">
    <property type="entry name" value="SHSP"/>
    <property type="match status" value="1"/>
</dbReference>
<dbReference type="Pfam" id="PF00011">
    <property type="entry name" value="HSP20"/>
    <property type="match status" value="1"/>
</dbReference>
<proteinExistence type="inferred from homology"/>
<evidence type="ECO:0000259" key="4">
    <source>
        <dbReference type="PROSITE" id="PS01031"/>
    </source>
</evidence>
<dbReference type="SUPFAM" id="SSF49764">
    <property type="entry name" value="HSP20-like chaperones"/>
    <property type="match status" value="1"/>
</dbReference>
<comment type="caution">
    <text evidence="5">The sequence shown here is derived from an EMBL/GenBank/DDBJ whole genome shotgun (WGS) entry which is preliminary data.</text>
</comment>
<dbReference type="RefSeq" id="WP_219996236.1">
    <property type="nucleotide sequence ID" value="NZ_BAAAOR010000039.1"/>
</dbReference>
<dbReference type="PANTHER" id="PTHR11527">
    <property type="entry name" value="HEAT-SHOCK PROTEIN 20 FAMILY MEMBER"/>
    <property type="match status" value="1"/>
</dbReference>
<dbReference type="Proteomes" id="UP001500842">
    <property type="component" value="Unassembled WGS sequence"/>
</dbReference>
<dbReference type="Gene3D" id="2.60.40.790">
    <property type="match status" value="1"/>
</dbReference>
<dbReference type="InterPro" id="IPR031107">
    <property type="entry name" value="Small_HSP"/>
</dbReference>
<evidence type="ECO:0000313" key="6">
    <source>
        <dbReference type="Proteomes" id="UP001500842"/>
    </source>
</evidence>
<evidence type="ECO:0000313" key="5">
    <source>
        <dbReference type="EMBL" id="GAA1542400.1"/>
    </source>
</evidence>